<dbReference type="Pfam" id="PF00591">
    <property type="entry name" value="Glycos_transf_3"/>
    <property type="match status" value="1"/>
</dbReference>
<feature type="binding site" evidence="4">
    <location>
        <position position="112"/>
    </location>
    <ligand>
        <name>anthranilate</name>
        <dbReference type="ChEBI" id="CHEBI:16567"/>
        <label>1</label>
    </ligand>
</feature>
<dbReference type="Proteomes" id="UP001596116">
    <property type="component" value="Unassembled WGS sequence"/>
</dbReference>
<keyword evidence="4" id="KW-0460">Magnesium</keyword>
<feature type="binding site" evidence="4">
    <location>
        <begin position="109"/>
        <end position="117"/>
    </location>
    <ligand>
        <name>5-phospho-alpha-D-ribose 1-diphosphate</name>
        <dbReference type="ChEBI" id="CHEBI:58017"/>
    </ligand>
</feature>
<evidence type="ECO:0000256" key="4">
    <source>
        <dbReference type="HAMAP-Rule" id="MF_00211"/>
    </source>
</evidence>
<feature type="binding site" evidence="4">
    <location>
        <position position="227"/>
    </location>
    <ligand>
        <name>Mg(2+)</name>
        <dbReference type="ChEBI" id="CHEBI:18420"/>
        <label>1</label>
    </ligand>
</feature>
<keyword evidence="3 4" id="KW-0822">Tryptophan biosynthesis</keyword>
<feature type="binding site" evidence="4">
    <location>
        <position position="81"/>
    </location>
    <ligand>
        <name>anthranilate</name>
        <dbReference type="ChEBI" id="CHEBI:16567"/>
        <label>1</label>
    </ligand>
</feature>
<evidence type="ECO:0000259" key="5">
    <source>
        <dbReference type="Pfam" id="PF00591"/>
    </source>
</evidence>
<evidence type="ECO:0000313" key="8">
    <source>
        <dbReference type="Proteomes" id="UP001596116"/>
    </source>
</evidence>
<dbReference type="HAMAP" id="MF_00211">
    <property type="entry name" value="TrpD"/>
    <property type="match status" value="1"/>
</dbReference>
<dbReference type="PANTHER" id="PTHR43285">
    <property type="entry name" value="ANTHRANILATE PHOSPHORIBOSYLTRANSFERASE"/>
    <property type="match status" value="1"/>
</dbReference>
<comment type="caution">
    <text evidence="7">The sequence shown here is derived from an EMBL/GenBank/DDBJ whole genome shotgun (WGS) entry which is preliminary data.</text>
</comment>
<reference evidence="7 8" key="1">
    <citation type="submission" date="2024-09" db="EMBL/GenBank/DDBJ databases">
        <authorList>
            <person name="Zhang Z.-H."/>
        </authorList>
    </citation>
    <scope>NUCLEOTIDE SEQUENCE [LARGE SCALE GENOMIC DNA]</scope>
    <source>
        <strain evidence="7 8">HHTR114</strain>
    </source>
</reference>
<keyword evidence="8" id="KW-1185">Reference proteome</keyword>
<sequence length="337" mass="34701">MSSFTPHLQRATSGVPLSAAEMREAMNALFSGEASDIEIAGFLAALRARGETVEEIAAAAMAMRDHALKVDAPDDVIDTCGTGGDGAGTYNISTASALIVAGCGVRVAKHGNKALSSKSGSSEVLEELGVKLNIKPEQIARCIEEANVGFMFAALHHKAVGHVAAARKGLGVRTIFNVLGPLSNPAGATRQVMGVFARDLVRPIAEVMPLLGVTRAWVVHGSDGLDELTTTGASHVAALKDGAVTEFDVTPEEAGLNRASAADLAGGDPSENAAALWRLLEGEKSAYRDIAVLNAAAALIVADRADNLDAAARIAEQAIDSGAAMGALQRLVECSNQ</sequence>
<dbReference type="InterPro" id="IPR036320">
    <property type="entry name" value="Glycosyl_Trfase_fam3_N_dom_sf"/>
</dbReference>
<protein>
    <recommendedName>
        <fullName evidence="4">Anthranilate phosphoribosyltransferase</fullName>
        <ecNumber evidence="4">2.4.2.18</ecNumber>
    </recommendedName>
</protein>
<comment type="pathway">
    <text evidence="4">Amino-acid biosynthesis; L-tryptophan biosynthesis; L-tryptophan from chorismate: step 2/5.</text>
</comment>
<dbReference type="Pfam" id="PF02885">
    <property type="entry name" value="Glycos_trans_3N"/>
    <property type="match status" value="1"/>
</dbReference>
<keyword evidence="4" id="KW-0479">Metal-binding</keyword>
<feature type="domain" description="Glycosyl transferase family 3 N-terminal" evidence="6">
    <location>
        <begin position="7"/>
        <end position="67"/>
    </location>
</feature>
<keyword evidence="4" id="KW-0057">Aromatic amino acid biosynthesis</keyword>
<evidence type="ECO:0000256" key="2">
    <source>
        <dbReference type="ARBA" id="ARBA00022679"/>
    </source>
</evidence>
<feature type="binding site" evidence="4">
    <location>
        <position position="81"/>
    </location>
    <ligand>
        <name>5-phospho-alpha-D-ribose 1-diphosphate</name>
        <dbReference type="ChEBI" id="CHEBI:58017"/>
    </ligand>
</feature>
<feature type="binding site" evidence="4">
    <location>
        <begin position="91"/>
        <end position="94"/>
    </location>
    <ligand>
        <name>5-phospho-alpha-D-ribose 1-diphosphate</name>
        <dbReference type="ChEBI" id="CHEBI:58017"/>
    </ligand>
</feature>
<feature type="binding site" evidence="4">
    <location>
        <position position="121"/>
    </location>
    <ligand>
        <name>5-phospho-alpha-D-ribose 1-diphosphate</name>
        <dbReference type="ChEBI" id="CHEBI:58017"/>
    </ligand>
</feature>
<comment type="cofactor">
    <cofactor evidence="4">
        <name>Mg(2+)</name>
        <dbReference type="ChEBI" id="CHEBI:18420"/>
    </cofactor>
    <text evidence="4">Binds 2 magnesium ions per monomer.</text>
</comment>
<feature type="domain" description="Glycosyl transferase family 3" evidence="5">
    <location>
        <begin position="75"/>
        <end position="324"/>
    </location>
</feature>
<comment type="caution">
    <text evidence="4">Lacks conserved residue(s) required for the propagation of feature annotation.</text>
</comment>
<comment type="similarity">
    <text evidence="4">Belongs to the anthranilate phosphoribosyltransferase family.</text>
</comment>
<accession>A0ABW1L0G1</accession>
<keyword evidence="4" id="KW-0028">Amino-acid biosynthesis</keyword>
<keyword evidence="2 4" id="KW-0808">Transferase</keyword>
<evidence type="ECO:0000259" key="6">
    <source>
        <dbReference type="Pfam" id="PF02885"/>
    </source>
</evidence>
<dbReference type="SUPFAM" id="SSF47648">
    <property type="entry name" value="Nucleoside phosphorylase/phosphoribosyltransferase N-terminal domain"/>
    <property type="match status" value="1"/>
</dbReference>
<dbReference type="InterPro" id="IPR035902">
    <property type="entry name" value="Nuc_phospho_transferase"/>
</dbReference>
<comment type="subunit">
    <text evidence="4">Homodimer.</text>
</comment>
<comment type="function">
    <text evidence="4">Catalyzes the transfer of the phosphoribosyl group of 5-phosphorylribose-1-pyrophosphate (PRPP) to anthranilate to yield N-(5'-phosphoribosyl)-anthranilate (PRA).</text>
</comment>
<feature type="binding site" evidence="4">
    <location>
        <position position="227"/>
    </location>
    <ligand>
        <name>Mg(2+)</name>
        <dbReference type="ChEBI" id="CHEBI:18420"/>
        <label>2</label>
    </ligand>
</feature>
<dbReference type="InterPro" id="IPR017459">
    <property type="entry name" value="Glycosyl_Trfase_fam3_N_dom"/>
</dbReference>
<dbReference type="Gene3D" id="3.40.1030.10">
    <property type="entry name" value="Nucleoside phosphorylase/phosphoribosyltransferase catalytic domain"/>
    <property type="match status" value="1"/>
</dbReference>
<name>A0ABW1L0G1_9PROT</name>
<feature type="binding site" evidence="4">
    <location>
        <position position="93"/>
    </location>
    <ligand>
        <name>Mg(2+)</name>
        <dbReference type="ChEBI" id="CHEBI:18420"/>
        <label>1</label>
    </ligand>
</feature>
<feature type="binding site" evidence="4">
    <location>
        <position position="89"/>
    </location>
    <ligand>
        <name>5-phospho-alpha-D-ribose 1-diphosphate</name>
        <dbReference type="ChEBI" id="CHEBI:58017"/>
    </ligand>
</feature>
<dbReference type="InterPro" id="IPR005940">
    <property type="entry name" value="Anthranilate_Pribosyl_Tfrase"/>
</dbReference>
<proteinExistence type="inferred from homology"/>
<feature type="binding site" evidence="4">
    <location>
        <position position="167"/>
    </location>
    <ligand>
        <name>anthranilate</name>
        <dbReference type="ChEBI" id="CHEBI:16567"/>
        <label>2</label>
    </ligand>
</feature>
<keyword evidence="1 4" id="KW-0328">Glycosyltransferase</keyword>
<organism evidence="7 8">
    <name type="scientific">Hyphococcus aureus</name>
    <dbReference type="NCBI Taxonomy" id="2666033"/>
    <lineage>
        <taxon>Bacteria</taxon>
        <taxon>Pseudomonadati</taxon>
        <taxon>Pseudomonadota</taxon>
        <taxon>Alphaproteobacteria</taxon>
        <taxon>Parvularculales</taxon>
        <taxon>Parvularculaceae</taxon>
        <taxon>Hyphococcus</taxon>
    </lineage>
</organism>
<dbReference type="EMBL" id="JBHPON010000002">
    <property type="protein sequence ID" value="MFC6036866.1"/>
    <property type="molecule type" value="Genomic_DNA"/>
</dbReference>
<dbReference type="GO" id="GO:0004048">
    <property type="term" value="F:anthranilate phosphoribosyltransferase activity"/>
    <property type="evidence" value="ECO:0007669"/>
    <property type="project" value="UniProtKB-EC"/>
</dbReference>
<evidence type="ECO:0000313" key="7">
    <source>
        <dbReference type="EMBL" id="MFC6036866.1"/>
    </source>
</evidence>
<dbReference type="InterPro" id="IPR000312">
    <property type="entry name" value="Glycosyl_Trfase_fam3"/>
</dbReference>
<dbReference type="Gene3D" id="1.20.970.10">
    <property type="entry name" value="Transferase, Pyrimidine Nucleoside Phosphorylase, Chain C"/>
    <property type="match status" value="1"/>
</dbReference>
<gene>
    <name evidence="4 7" type="primary">trpD</name>
    <name evidence="7" type="ORF">ACFMB1_15005</name>
</gene>
<evidence type="ECO:0000256" key="1">
    <source>
        <dbReference type="ARBA" id="ARBA00022676"/>
    </source>
</evidence>
<dbReference type="RefSeq" id="WP_379881887.1">
    <property type="nucleotide sequence ID" value="NZ_JBHPON010000002.1"/>
</dbReference>
<feature type="binding site" evidence="4">
    <location>
        <position position="226"/>
    </location>
    <ligand>
        <name>Mg(2+)</name>
        <dbReference type="ChEBI" id="CHEBI:18420"/>
        <label>2</label>
    </ligand>
</feature>
<dbReference type="PANTHER" id="PTHR43285:SF2">
    <property type="entry name" value="ANTHRANILATE PHOSPHORIBOSYLTRANSFERASE"/>
    <property type="match status" value="1"/>
</dbReference>
<dbReference type="EC" id="2.4.2.18" evidence="4"/>
<dbReference type="SUPFAM" id="SSF52418">
    <property type="entry name" value="Nucleoside phosphorylase/phosphoribosyltransferase catalytic domain"/>
    <property type="match status" value="1"/>
</dbReference>
<dbReference type="NCBIfam" id="TIGR01245">
    <property type="entry name" value="trpD"/>
    <property type="match status" value="1"/>
</dbReference>
<evidence type="ECO:0000256" key="3">
    <source>
        <dbReference type="ARBA" id="ARBA00022822"/>
    </source>
</evidence>
<feature type="binding site" evidence="4">
    <location>
        <begin position="84"/>
        <end position="85"/>
    </location>
    <ligand>
        <name>5-phospho-alpha-D-ribose 1-diphosphate</name>
        <dbReference type="ChEBI" id="CHEBI:58017"/>
    </ligand>
</feature>
<comment type="catalytic activity">
    <reaction evidence="4">
        <text>N-(5-phospho-beta-D-ribosyl)anthranilate + diphosphate = 5-phospho-alpha-D-ribose 1-diphosphate + anthranilate</text>
        <dbReference type="Rhea" id="RHEA:11768"/>
        <dbReference type="ChEBI" id="CHEBI:16567"/>
        <dbReference type="ChEBI" id="CHEBI:18277"/>
        <dbReference type="ChEBI" id="CHEBI:33019"/>
        <dbReference type="ChEBI" id="CHEBI:58017"/>
        <dbReference type="EC" id="2.4.2.18"/>
    </reaction>
</comment>